<evidence type="ECO:0000313" key="1">
    <source>
        <dbReference type="EMBL" id="KUM87638.1"/>
    </source>
</evidence>
<dbReference type="AlphaFoldDB" id="A0A124HAC1"/>
<accession>A0A124HAC1</accession>
<organism evidence="1 2">
    <name type="scientific">Streptomyces cellostaticus</name>
    <dbReference type="NCBI Taxonomy" id="67285"/>
    <lineage>
        <taxon>Bacteria</taxon>
        <taxon>Bacillati</taxon>
        <taxon>Actinomycetota</taxon>
        <taxon>Actinomycetes</taxon>
        <taxon>Kitasatosporales</taxon>
        <taxon>Streptomycetaceae</taxon>
        <taxon>Streptomyces</taxon>
    </lineage>
</organism>
<proteinExistence type="predicted"/>
<comment type="caution">
    <text evidence="1">The sequence shown here is derived from an EMBL/GenBank/DDBJ whole genome shotgun (WGS) entry which is preliminary data.</text>
</comment>
<evidence type="ECO:0000313" key="2">
    <source>
        <dbReference type="Proteomes" id="UP000054241"/>
    </source>
</evidence>
<dbReference type="EMBL" id="LMWL01000100">
    <property type="protein sequence ID" value="KUM87638.1"/>
    <property type="molecule type" value="Genomic_DNA"/>
</dbReference>
<gene>
    <name evidence="1" type="ORF">AQI88_40570</name>
</gene>
<reference evidence="1 2" key="1">
    <citation type="submission" date="2015-10" db="EMBL/GenBank/DDBJ databases">
        <title>Draft genome sequence of Streptomyces cellostaticus DSM 40189, type strain for the species Streptomyces cellostaticus.</title>
        <authorList>
            <person name="Ruckert C."/>
            <person name="Winkler A."/>
            <person name="Kalinowski J."/>
            <person name="Kampfer P."/>
            <person name="Glaeser S."/>
        </authorList>
    </citation>
    <scope>NUCLEOTIDE SEQUENCE [LARGE SCALE GENOMIC DNA]</scope>
    <source>
        <strain evidence="1 2">DSM 40189</strain>
    </source>
</reference>
<sequence>MRILPTKLPQDTDESLQIRAETHHLCCCRAVGEYRFDLLQPELHVFVFCQFAAAVKESLGHWHEELVATGRFFLSPPRGKSPGFNPALSLKNGLRRTPNRRLPLGCERSRPQPGRLVVRRAGCVHREGRHQVRPLCPRRPCIGDSPGLVDVRLFTHVLPQTHACDRRVASRLVVLQGSCLSLQIDESFEELFIIRHLVNRWVLSILV</sequence>
<dbReference type="Proteomes" id="UP000054241">
    <property type="component" value="Unassembled WGS sequence"/>
</dbReference>
<protein>
    <submittedName>
        <fullName evidence="1">Uncharacterized protein</fullName>
    </submittedName>
</protein>
<keyword evidence="2" id="KW-1185">Reference proteome</keyword>
<name>A0A124HAC1_9ACTN</name>